<reference evidence="1 2" key="1">
    <citation type="submission" date="2024-01" db="EMBL/GenBank/DDBJ databases">
        <title>Genome assemblies of Stephania.</title>
        <authorList>
            <person name="Yang L."/>
        </authorList>
    </citation>
    <scope>NUCLEOTIDE SEQUENCE [LARGE SCALE GENOMIC DNA]</scope>
    <source>
        <strain evidence="1">JXDWG</strain>
        <tissue evidence="1">Leaf</tissue>
    </source>
</reference>
<accession>A0AAP0JUZ0</accession>
<organism evidence="1 2">
    <name type="scientific">Stephania cephalantha</name>
    <dbReference type="NCBI Taxonomy" id="152367"/>
    <lineage>
        <taxon>Eukaryota</taxon>
        <taxon>Viridiplantae</taxon>
        <taxon>Streptophyta</taxon>
        <taxon>Embryophyta</taxon>
        <taxon>Tracheophyta</taxon>
        <taxon>Spermatophyta</taxon>
        <taxon>Magnoliopsida</taxon>
        <taxon>Ranunculales</taxon>
        <taxon>Menispermaceae</taxon>
        <taxon>Menispermoideae</taxon>
        <taxon>Cissampelideae</taxon>
        <taxon>Stephania</taxon>
    </lineage>
</organism>
<proteinExistence type="predicted"/>
<comment type="caution">
    <text evidence="1">The sequence shown here is derived from an EMBL/GenBank/DDBJ whole genome shotgun (WGS) entry which is preliminary data.</text>
</comment>
<evidence type="ECO:0000313" key="2">
    <source>
        <dbReference type="Proteomes" id="UP001419268"/>
    </source>
</evidence>
<sequence length="50" mass="5920">MNEKLKCRFSGESALFVEVLDFIILSLLSFRRRNSLNMSTNLIRKKFPQQ</sequence>
<dbReference type="EMBL" id="JBBNAG010000004">
    <property type="protein sequence ID" value="KAK9140284.1"/>
    <property type="molecule type" value="Genomic_DNA"/>
</dbReference>
<dbReference type="Proteomes" id="UP001419268">
    <property type="component" value="Unassembled WGS sequence"/>
</dbReference>
<protein>
    <submittedName>
        <fullName evidence="1">Uncharacterized protein</fullName>
    </submittedName>
</protein>
<name>A0AAP0JUZ0_9MAGN</name>
<gene>
    <name evidence="1" type="ORF">Scep_009965</name>
</gene>
<dbReference type="AlphaFoldDB" id="A0AAP0JUZ0"/>
<keyword evidence="2" id="KW-1185">Reference proteome</keyword>
<evidence type="ECO:0000313" key="1">
    <source>
        <dbReference type="EMBL" id="KAK9140284.1"/>
    </source>
</evidence>